<dbReference type="EMBL" id="AFCE01000133">
    <property type="protein sequence ID" value="EGL82912.1"/>
    <property type="molecule type" value="Genomic_DNA"/>
</dbReference>
<evidence type="ECO:0000313" key="2">
    <source>
        <dbReference type="Proteomes" id="UP000010716"/>
    </source>
</evidence>
<comment type="caution">
    <text evidence="1">The sequence shown here is derived from an EMBL/GenBank/DDBJ whole genome shotgun (WGS) entry which is preliminary data.</text>
</comment>
<sequence length="33" mass="3733">MMECIMSDKNNDPVLGRFIDRVATQEDVYLATG</sequence>
<proteinExistence type="predicted"/>
<organism evidence="1 2">
    <name type="scientific">Caldalkalibacillus thermarum (strain TA2.A1)</name>
    <dbReference type="NCBI Taxonomy" id="986075"/>
    <lineage>
        <taxon>Bacteria</taxon>
        <taxon>Bacillati</taxon>
        <taxon>Bacillota</taxon>
        <taxon>Bacilli</taxon>
        <taxon>Bacillales</taxon>
        <taxon>Bacillaceae</taxon>
        <taxon>Caldalkalibacillus</taxon>
    </lineage>
</organism>
<gene>
    <name evidence="1" type="ORF">CathTA2_1577</name>
</gene>
<dbReference type="Proteomes" id="UP000010716">
    <property type="component" value="Unassembled WGS sequence"/>
</dbReference>
<accession>F5L6X7</accession>
<evidence type="ECO:0000313" key="1">
    <source>
        <dbReference type="EMBL" id="EGL82912.1"/>
    </source>
</evidence>
<dbReference type="AlphaFoldDB" id="F5L6X7"/>
<name>F5L6X7_CALTT</name>
<protein>
    <submittedName>
        <fullName evidence="1">Uncharacterized protein</fullName>
    </submittedName>
</protein>
<reference evidence="1 2" key="1">
    <citation type="journal article" date="2011" name="J. Bacteriol.">
        <title>Draft genome sequence of the thermoalkaliphilic Caldalkalibacillus thermarum strain TA2.A1.</title>
        <authorList>
            <person name="Kalamorz F."/>
            <person name="Keis S."/>
            <person name="McMillan D.G."/>
            <person name="Olsson K."/>
            <person name="Stanton J.A."/>
            <person name="Stockwell P."/>
            <person name="Black M.A."/>
            <person name="Klingeman D.M."/>
            <person name="Land M.L."/>
            <person name="Han C.S."/>
            <person name="Martin S.L."/>
            <person name="Becher S.A."/>
            <person name="Peddie C.J."/>
            <person name="Morgan H.W."/>
            <person name="Matthies D."/>
            <person name="Preiss L."/>
            <person name="Meier T."/>
            <person name="Brown S.D."/>
            <person name="Cook G.M."/>
        </authorList>
    </citation>
    <scope>NUCLEOTIDE SEQUENCE [LARGE SCALE GENOMIC DNA]</scope>
    <source>
        <strain evidence="1 2">TA2.A1</strain>
    </source>
</reference>